<evidence type="ECO:0000313" key="3">
    <source>
        <dbReference type="Proteomes" id="UP000011135"/>
    </source>
</evidence>
<accession>L8JHP4</accession>
<evidence type="ECO:0000256" key="1">
    <source>
        <dbReference type="SAM" id="MobiDB-lite"/>
    </source>
</evidence>
<protein>
    <submittedName>
        <fullName evidence="2">Uncharacterized protein</fullName>
    </submittedName>
</protein>
<organism evidence="2 3">
    <name type="scientific">Fulvivirga imtechensis AK7</name>
    <dbReference type="NCBI Taxonomy" id="1237149"/>
    <lineage>
        <taxon>Bacteria</taxon>
        <taxon>Pseudomonadati</taxon>
        <taxon>Bacteroidota</taxon>
        <taxon>Cytophagia</taxon>
        <taxon>Cytophagales</taxon>
        <taxon>Fulvivirgaceae</taxon>
        <taxon>Fulvivirga</taxon>
    </lineage>
</organism>
<dbReference type="STRING" id="1237149.C900_00518"/>
<dbReference type="EMBL" id="AMZN01000121">
    <property type="protein sequence ID" value="ELR68330.1"/>
    <property type="molecule type" value="Genomic_DNA"/>
</dbReference>
<proteinExistence type="predicted"/>
<sequence length="45" mass="4957">MGPRNKKHGGSYAFYLNIVGREACPDTGEVGNRQKQLAKGKPEPR</sequence>
<comment type="caution">
    <text evidence="2">The sequence shown here is derived from an EMBL/GenBank/DDBJ whole genome shotgun (WGS) entry which is preliminary data.</text>
</comment>
<evidence type="ECO:0000313" key="2">
    <source>
        <dbReference type="EMBL" id="ELR68330.1"/>
    </source>
</evidence>
<dbReference type="AlphaFoldDB" id="L8JHP4"/>
<feature type="region of interest" description="Disordered" evidence="1">
    <location>
        <begin position="25"/>
        <end position="45"/>
    </location>
</feature>
<name>L8JHP4_9BACT</name>
<dbReference type="Proteomes" id="UP000011135">
    <property type="component" value="Unassembled WGS sequence"/>
</dbReference>
<keyword evidence="3" id="KW-1185">Reference proteome</keyword>
<reference evidence="2 3" key="1">
    <citation type="submission" date="2012-12" db="EMBL/GenBank/DDBJ databases">
        <title>Genome assembly of Fulvivirga imtechensis AK7.</title>
        <authorList>
            <person name="Nupur N."/>
            <person name="Khatri I."/>
            <person name="Kumar R."/>
            <person name="Subramanian S."/>
            <person name="Pinnaka A."/>
        </authorList>
    </citation>
    <scope>NUCLEOTIDE SEQUENCE [LARGE SCALE GENOMIC DNA]</scope>
    <source>
        <strain evidence="2 3">AK7</strain>
    </source>
</reference>
<gene>
    <name evidence="2" type="ORF">C900_00518</name>
</gene>